<dbReference type="PANTHER" id="PTHR21600:SF35">
    <property type="entry name" value="PSEUDOURIDINE SYNTHASE"/>
    <property type="match status" value="1"/>
</dbReference>
<name>A0ABW8RSC4_9BACI</name>
<comment type="catalytic activity">
    <reaction evidence="1 3">
        <text>a uridine in RNA = a pseudouridine in RNA</text>
        <dbReference type="Rhea" id="RHEA:48348"/>
        <dbReference type="Rhea" id="RHEA-COMP:12068"/>
        <dbReference type="Rhea" id="RHEA-COMP:12069"/>
        <dbReference type="ChEBI" id="CHEBI:65314"/>
        <dbReference type="ChEBI" id="CHEBI:65315"/>
    </reaction>
</comment>
<accession>A0ABW8RSC4</accession>
<dbReference type="GO" id="GO:0016853">
    <property type="term" value="F:isomerase activity"/>
    <property type="evidence" value="ECO:0007669"/>
    <property type="project" value="UniProtKB-KW"/>
</dbReference>
<dbReference type="InterPro" id="IPR020103">
    <property type="entry name" value="PsdUridine_synth_cat_dom_sf"/>
</dbReference>
<dbReference type="PROSITE" id="PS01129">
    <property type="entry name" value="PSI_RLU"/>
    <property type="match status" value="1"/>
</dbReference>
<evidence type="ECO:0000256" key="2">
    <source>
        <dbReference type="ARBA" id="ARBA00010876"/>
    </source>
</evidence>
<feature type="domain" description="Pseudouridine synthase RsuA/RluA-like" evidence="4">
    <location>
        <begin position="93"/>
        <end position="242"/>
    </location>
</feature>
<dbReference type="InterPro" id="IPR050188">
    <property type="entry name" value="RluA_PseudoU_synthase"/>
</dbReference>
<keyword evidence="3 5" id="KW-0413">Isomerase</keyword>
<comment type="caution">
    <text evidence="5">The sequence shown here is derived from an EMBL/GenBank/DDBJ whole genome shotgun (WGS) entry which is preliminary data.</text>
</comment>
<dbReference type="SUPFAM" id="SSF55120">
    <property type="entry name" value="Pseudouridine synthase"/>
    <property type="match status" value="1"/>
</dbReference>
<gene>
    <name evidence="5" type="ORF">ACJEBI_28150</name>
</gene>
<evidence type="ECO:0000259" key="4">
    <source>
        <dbReference type="Pfam" id="PF00849"/>
    </source>
</evidence>
<protein>
    <recommendedName>
        <fullName evidence="3">Pseudouridine synthase</fullName>
        <ecNumber evidence="3">5.4.99.-</ecNumber>
    </recommendedName>
</protein>
<comment type="function">
    <text evidence="3">Responsible for synthesis of pseudouridine from uracil.</text>
</comment>
<proteinExistence type="inferred from homology"/>
<dbReference type="EMBL" id="JBJHQH010000040">
    <property type="protein sequence ID" value="MFK9095309.1"/>
    <property type="molecule type" value="Genomic_DNA"/>
</dbReference>
<comment type="similarity">
    <text evidence="2 3">Belongs to the pseudouridine synthase RluA family.</text>
</comment>
<reference evidence="5 6" key="1">
    <citation type="submission" date="2024-11" db="EMBL/GenBank/DDBJ databases">
        <authorList>
            <person name="Lucas J.A."/>
        </authorList>
    </citation>
    <scope>NUCLEOTIDE SEQUENCE [LARGE SCALE GENOMIC DNA]</scope>
    <source>
        <strain evidence="5 6">Z 5.4</strain>
    </source>
</reference>
<dbReference type="PANTHER" id="PTHR21600">
    <property type="entry name" value="MITOCHONDRIAL RNA PSEUDOURIDINE SYNTHASE"/>
    <property type="match status" value="1"/>
</dbReference>
<evidence type="ECO:0000313" key="6">
    <source>
        <dbReference type="Proteomes" id="UP001623041"/>
    </source>
</evidence>
<dbReference type="CDD" id="cd02869">
    <property type="entry name" value="PseudoU_synth_RluA_like"/>
    <property type="match status" value="1"/>
</dbReference>
<dbReference type="Gene3D" id="3.30.2350.10">
    <property type="entry name" value="Pseudouridine synthase"/>
    <property type="match status" value="1"/>
</dbReference>
<dbReference type="NCBIfam" id="TIGR00005">
    <property type="entry name" value="rluA_subfam"/>
    <property type="match status" value="1"/>
</dbReference>
<evidence type="ECO:0000313" key="5">
    <source>
        <dbReference type="EMBL" id="MFK9095309.1"/>
    </source>
</evidence>
<sequence>MTASRFQMNWVIDDSNAGKLIKDFLKNEEVSRTALTDIKFKGGSIQVNKEDVNVRYKLRAGDALRVIFPVEQPSEGVQGEDIPFTVLFEDDYLLVVFKPAGMNTIPSREHPTGSLANALVGYYGIIGLEATSHIVTRLDRDTSGIVLIAKHRHVHHLLSKMQQKGQVKRTYEAFAGGLLAADNGTIEEPIGRKEDSIIEREVREDGQYACTRYRVLERHLAFTHIELQLETGRTHQIRVHMSYIGHPLLGDDLYGGDVSLIGRQALHCKKIKFKHPFSGEEMIFTTPLPSDMREIIEADPV</sequence>
<dbReference type="RefSeq" id="WP_406583702.1">
    <property type="nucleotide sequence ID" value="NZ_JBJHQH010000040.1"/>
</dbReference>
<keyword evidence="6" id="KW-1185">Reference proteome</keyword>
<dbReference type="InterPro" id="IPR006224">
    <property type="entry name" value="PsdUridine_synth_RluA-like_CS"/>
</dbReference>
<organism evidence="5 6">
    <name type="scientific">Bacillus salipaludis</name>
    <dbReference type="NCBI Taxonomy" id="2547811"/>
    <lineage>
        <taxon>Bacteria</taxon>
        <taxon>Bacillati</taxon>
        <taxon>Bacillota</taxon>
        <taxon>Bacilli</taxon>
        <taxon>Bacillales</taxon>
        <taxon>Bacillaceae</taxon>
        <taxon>Bacillus</taxon>
    </lineage>
</organism>
<dbReference type="EC" id="5.4.99.-" evidence="3"/>
<dbReference type="Pfam" id="PF00849">
    <property type="entry name" value="PseudoU_synth_2"/>
    <property type="match status" value="1"/>
</dbReference>
<dbReference type="InterPro" id="IPR006145">
    <property type="entry name" value="PsdUridine_synth_RsuA/RluA"/>
</dbReference>
<dbReference type="Proteomes" id="UP001623041">
    <property type="component" value="Unassembled WGS sequence"/>
</dbReference>
<evidence type="ECO:0000256" key="3">
    <source>
        <dbReference type="RuleBase" id="RU362028"/>
    </source>
</evidence>
<dbReference type="InterPro" id="IPR006225">
    <property type="entry name" value="PsdUridine_synth_RluC/D"/>
</dbReference>
<evidence type="ECO:0000256" key="1">
    <source>
        <dbReference type="ARBA" id="ARBA00000073"/>
    </source>
</evidence>